<dbReference type="RefSeq" id="XP_019008769.1">
    <property type="nucleotide sequence ID" value="XM_019158156.1"/>
</dbReference>
<reference evidence="3" key="4">
    <citation type="submission" date="2024-02" db="EMBL/GenBank/DDBJ databases">
        <title>Comparative genomics of Cryptococcus and Kwoniella reveals pathogenesis evolution and contrasting modes of karyotype evolution via chromosome fusion or intercentromeric recombination.</title>
        <authorList>
            <person name="Coelho M.A."/>
            <person name="David-Palma M."/>
            <person name="Shea T."/>
            <person name="Bowers K."/>
            <person name="McGinley-Smith S."/>
            <person name="Mohammad A.W."/>
            <person name="Gnirke A."/>
            <person name="Yurkov A.M."/>
            <person name="Nowrousian M."/>
            <person name="Sun S."/>
            <person name="Cuomo C.A."/>
            <person name="Heitman J."/>
        </authorList>
    </citation>
    <scope>NUCLEOTIDE SEQUENCE</scope>
    <source>
        <strain evidence="3">CBS 10737</strain>
    </source>
</reference>
<evidence type="ECO:0000313" key="4">
    <source>
        <dbReference type="Proteomes" id="UP000094020"/>
    </source>
</evidence>
<sequence length="416" mass="48660">MTHQPHYDPSSGSTTTYIPLPDEPQFASISPVEAAPTDYIHTKRPLTPSRHTATWSNPDHLTQGVVILNRVCQCADFVVASQVNDLHQFQWDKWFHLLFGYNRDIQKGHNILLYLEPHFREVFPPDRYEYREQGVQDPINIYDFIIYLPDHLWALQSAYRHRLLIDPIWSIEEIQILVMLLYGNAENPFNRDIVASRRFSPSIISLVKRQFPYRAMVNIHFDTYFNMELIRHIYYLQCVHPYELNEIINADSHVEEHNWFNQYDSTVPPPYQESYYSEYPHTDSQRSDYTFDEFHDQYSSESTSHSSSDGYNFSTKAWSGSSSGVSSASPVFCRSKPLNPRAKAVYPRDQRSSEYSRNLSSASPDLGKSRPLSPWAPPVYPRNRIGGNQDNAKWGRELCDLLDKAKGRIRFEFWWE</sequence>
<reference evidence="2" key="3">
    <citation type="submission" date="2016-07" db="EMBL/GenBank/DDBJ databases">
        <title>Evolution of pathogenesis and genome organization in the Tremellales.</title>
        <authorList>
            <person name="Cuomo C."/>
            <person name="Litvintseva A."/>
            <person name="Heitman J."/>
            <person name="Chen Y."/>
            <person name="Sun S."/>
            <person name="Springer D."/>
            <person name="Dromer F."/>
            <person name="Young S."/>
            <person name="Zeng Q."/>
            <person name="Chapman S."/>
            <person name="Gujja S."/>
            <person name="Saif S."/>
            <person name="Birren B."/>
        </authorList>
    </citation>
    <scope>NUCLEOTIDE SEQUENCE</scope>
    <source>
        <strain evidence="2">CBS 10737</strain>
    </source>
</reference>
<keyword evidence="4" id="KW-1185">Reference proteome</keyword>
<dbReference type="AlphaFoldDB" id="A0A1B9HWB3"/>
<dbReference type="GeneID" id="30174821"/>
<name>A0A1B9HWB3_9TREE</name>
<feature type="region of interest" description="Disordered" evidence="1">
    <location>
        <begin position="342"/>
        <end position="387"/>
    </location>
</feature>
<dbReference type="EMBL" id="KV700116">
    <property type="protein sequence ID" value="OCF47550.1"/>
    <property type="molecule type" value="Genomic_DNA"/>
</dbReference>
<evidence type="ECO:0000313" key="2">
    <source>
        <dbReference type="EMBL" id="OCF47550.1"/>
    </source>
</evidence>
<proteinExistence type="predicted"/>
<dbReference type="Proteomes" id="UP000094020">
    <property type="component" value="Chromosome 2"/>
</dbReference>
<accession>A0A1B9HWB3</accession>
<gene>
    <name evidence="2" type="ORF">I206_06452</name>
    <name evidence="3" type="ORF">I206_101578</name>
</gene>
<organism evidence="2">
    <name type="scientific">Kwoniella pini CBS 10737</name>
    <dbReference type="NCBI Taxonomy" id="1296096"/>
    <lineage>
        <taxon>Eukaryota</taxon>
        <taxon>Fungi</taxon>
        <taxon>Dikarya</taxon>
        <taxon>Basidiomycota</taxon>
        <taxon>Agaricomycotina</taxon>
        <taxon>Tremellomycetes</taxon>
        <taxon>Tremellales</taxon>
        <taxon>Cryptococcaceae</taxon>
        <taxon>Kwoniella</taxon>
    </lineage>
</organism>
<protein>
    <submittedName>
        <fullName evidence="2">Uncharacterized protein</fullName>
    </submittedName>
</protein>
<dbReference type="KEGG" id="kpin:30174821"/>
<evidence type="ECO:0000313" key="3">
    <source>
        <dbReference type="EMBL" id="WWC67667.1"/>
    </source>
</evidence>
<reference evidence="3" key="2">
    <citation type="submission" date="2013-07" db="EMBL/GenBank/DDBJ databases">
        <authorList>
            <consortium name="The Broad Institute Genome Sequencing Platform"/>
            <person name="Cuomo C."/>
            <person name="Litvintseva A."/>
            <person name="Chen Y."/>
            <person name="Heitman J."/>
            <person name="Sun S."/>
            <person name="Springer D."/>
            <person name="Dromer F."/>
            <person name="Young S.K."/>
            <person name="Zeng Q."/>
            <person name="Gargeya S."/>
            <person name="Fitzgerald M."/>
            <person name="Abouelleil A."/>
            <person name="Alvarado L."/>
            <person name="Berlin A.M."/>
            <person name="Chapman S.B."/>
            <person name="Dewar J."/>
            <person name="Goldberg J."/>
            <person name="Griggs A."/>
            <person name="Gujja S."/>
            <person name="Hansen M."/>
            <person name="Howarth C."/>
            <person name="Imamovic A."/>
            <person name="Larimer J."/>
            <person name="McCowan C."/>
            <person name="Murphy C."/>
            <person name="Pearson M."/>
            <person name="Priest M."/>
            <person name="Roberts A."/>
            <person name="Saif S."/>
            <person name="Shea T."/>
            <person name="Sykes S."/>
            <person name="Wortman J."/>
            <person name="Nusbaum C."/>
            <person name="Birren B."/>
        </authorList>
    </citation>
    <scope>NUCLEOTIDE SEQUENCE</scope>
    <source>
        <strain evidence="3">CBS 10737</strain>
    </source>
</reference>
<dbReference type="EMBL" id="CP144520">
    <property type="protein sequence ID" value="WWC67667.1"/>
    <property type="molecule type" value="Genomic_DNA"/>
</dbReference>
<reference evidence="2" key="1">
    <citation type="submission" date="2013-07" db="EMBL/GenBank/DDBJ databases">
        <title>The Genome Sequence of Cryptococcus pinus CBS10737.</title>
        <authorList>
            <consortium name="The Broad Institute Genome Sequencing Platform"/>
            <person name="Cuomo C."/>
            <person name="Litvintseva A."/>
            <person name="Chen Y."/>
            <person name="Heitman J."/>
            <person name="Sun S."/>
            <person name="Springer D."/>
            <person name="Dromer F."/>
            <person name="Young S.K."/>
            <person name="Zeng Q."/>
            <person name="Gargeya S."/>
            <person name="Fitzgerald M."/>
            <person name="Abouelleil A."/>
            <person name="Alvarado L."/>
            <person name="Berlin A.M."/>
            <person name="Chapman S.B."/>
            <person name="Dewar J."/>
            <person name="Goldberg J."/>
            <person name="Griggs A."/>
            <person name="Gujja S."/>
            <person name="Hansen M."/>
            <person name="Howarth C."/>
            <person name="Imamovic A."/>
            <person name="Larimer J."/>
            <person name="McCowan C."/>
            <person name="Murphy C."/>
            <person name="Pearson M."/>
            <person name="Priest M."/>
            <person name="Roberts A."/>
            <person name="Saif S."/>
            <person name="Shea T."/>
            <person name="Sykes S."/>
            <person name="Wortman J."/>
            <person name="Nusbaum C."/>
            <person name="Birren B."/>
        </authorList>
    </citation>
    <scope>NUCLEOTIDE SEQUENCE [LARGE SCALE GENOMIC DNA]</scope>
    <source>
        <strain evidence="2">CBS 10737</strain>
    </source>
</reference>
<evidence type="ECO:0000256" key="1">
    <source>
        <dbReference type="SAM" id="MobiDB-lite"/>
    </source>
</evidence>